<dbReference type="InterPro" id="IPR005335">
    <property type="entry name" value="Terminase_ssu"/>
</dbReference>
<keyword evidence="2" id="KW-0231">Viral genome packaging</keyword>
<dbReference type="Pfam" id="PF03592">
    <property type="entry name" value="Terminase_2"/>
    <property type="match status" value="1"/>
</dbReference>
<reference evidence="4 5" key="1">
    <citation type="submission" date="2019-04" db="EMBL/GenBank/DDBJ databases">
        <title>Genome sequencing of Clostridium botulinum Groups I-IV and Clostridium butyricum.</title>
        <authorList>
            <person name="Brunt J."/>
            <person name="Van Vliet A.H.M."/>
            <person name="Stringer S.C."/>
            <person name="Carter A.T."/>
            <person name="Peck M.W."/>
        </authorList>
    </citation>
    <scope>NUCLEOTIDE SEQUENCE [LARGE SCALE GENOMIC DNA]</scope>
    <source>
        <strain evidence="4 5">CB-K-33E</strain>
    </source>
</reference>
<dbReference type="RefSeq" id="WP_053342095.1">
    <property type="nucleotide sequence ID" value="NZ_LFPD01000034.1"/>
</dbReference>
<proteinExistence type="predicted"/>
<comment type="caution">
    <text evidence="4">The sequence shown here is derived from an EMBL/GenBank/DDBJ whole genome shotgun (WGS) entry which is preliminary data.</text>
</comment>
<dbReference type="Gene3D" id="1.10.10.1400">
    <property type="entry name" value="Terminase, small subunit, N-terminal DNA-binding domain, HTH motif"/>
    <property type="match status" value="1"/>
</dbReference>
<evidence type="ECO:0000256" key="2">
    <source>
        <dbReference type="ARBA" id="ARBA00023219"/>
    </source>
</evidence>
<evidence type="ECO:0000313" key="5">
    <source>
        <dbReference type="Proteomes" id="UP000473681"/>
    </source>
</evidence>
<gene>
    <name evidence="4" type="ORF">FDB51_07910</name>
</gene>
<dbReference type="GO" id="GO:0051276">
    <property type="term" value="P:chromosome organization"/>
    <property type="evidence" value="ECO:0007669"/>
    <property type="project" value="InterPro"/>
</dbReference>
<organism evidence="4 5">
    <name type="scientific">Clostridium botulinum</name>
    <dbReference type="NCBI Taxonomy" id="1491"/>
    <lineage>
        <taxon>Bacteria</taxon>
        <taxon>Bacillati</taxon>
        <taxon>Bacillota</taxon>
        <taxon>Clostridia</taxon>
        <taxon>Eubacteriales</taxon>
        <taxon>Clostridiaceae</taxon>
        <taxon>Clostridium</taxon>
    </lineage>
</organism>
<dbReference type="OrthoDB" id="9768556at2"/>
<dbReference type="PANTHER" id="PTHR41328">
    <property type="entry name" value="TERMINASE SMALL SUBUNIT-RELATED"/>
    <property type="match status" value="1"/>
</dbReference>
<dbReference type="AlphaFoldDB" id="A0A846JPN4"/>
<dbReference type="PANTHER" id="PTHR41328:SF3">
    <property type="entry name" value="PBSX PHAGE TERMINASE SMALL SUBUNIT"/>
    <property type="match status" value="1"/>
</dbReference>
<feature type="domain" description="PBSX phage terminase small subunit-like N-terminal" evidence="3">
    <location>
        <begin position="1"/>
        <end position="57"/>
    </location>
</feature>
<protein>
    <submittedName>
        <fullName evidence="4">Phage portal protein</fullName>
    </submittedName>
</protein>
<evidence type="ECO:0000313" key="4">
    <source>
        <dbReference type="EMBL" id="NFN35054.1"/>
    </source>
</evidence>
<dbReference type="InterPro" id="IPR052404">
    <property type="entry name" value="SPP1-like_terminase"/>
</dbReference>
<sequence>MARERSPLRNKAKELYINSKGTMKLVDIAAQLDIKDSQVRKWKSQDKWDNELGTSKGALPNKKVQSKSNVTNKKVTIKQNKKIIKEPIADEIKEVLENTELNDKQRLFCVIYAKCFNATKAYQKVYKCTYETAMANGSNLLRNTKIKEQIDSLTAIQFNKEALKRSVIQKYIDIAFADIGDYVKFGKKYRAVWTKDKEGRDVPVIDPNTGEQKIKEYNYLDLKESSLVDTTLINEVAEGKDGIKFKLADKMKALDFLTKHCNLLSDEEKTKLQIENMRYQNTKLQAETEKIKGKDKDEQINIVIKRKERD</sequence>
<dbReference type="Pfam" id="PF10668">
    <property type="entry name" value="Phage_terminase"/>
    <property type="match status" value="1"/>
</dbReference>
<dbReference type="InterPro" id="IPR038713">
    <property type="entry name" value="Terminase_Gp1_N_sf"/>
</dbReference>
<evidence type="ECO:0000259" key="3">
    <source>
        <dbReference type="Pfam" id="PF10668"/>
    </source>
</evidence>
<evidence type="ECO:0000256" key="1">
    <source>
        <dbReference type="ARBA" id="ARBA00022612"/>
    </source>
</evidence>
<dbReference type="Proteomes" id="UP000473681">
    <property type="component" value="Unassembled WGS sequence"/>
</dbReference>
<accession>A0A846JPN4</accession>
<name>A0A846JPN4_CLOBO</name>
<dbReference type="EMBL" id="SWVK01000009">
    <property type="protein sequence ID" value="NFN35054.1"/>
    <property type="molecule type" value="Genomic_DNA"/>
</dbReference>
<keyword evidence="1" id="KW-1188">Viral release from host cell</keyword>
<dbReference type="InterPro" id="IPR018925">
    <property type="entry name" value="XtmA-like_N"/>
</dbReference>